<organism evidence="8 9">
    <name type="scientific">Mycena belliarum</name>
    <dbReference type="NCBI Taxonomy" id="1033014"/>
    <lineage>
        <taxon>Eukaryota</taxon>
        <taxon>Fungi</taxon>
        <taxon>Dikarya</taxon>
        <taxon>Basidiomycota</taxon>
        <taxon>Agaricomycotina</taxon>
        <taxon>Agaricomycetes</taxon>
        <taxon>Agaricomycetidae</taxon>
        <taxon>Agaricales</taxon>
        <taxon>Marasmiineae</taxon>
        <taxon>Mycenaceae</taxon>
        <taxon>Mycena</taxon>
    </lineage>
</organism>
<dbReference type="Gene3D" id="3.30.160.60">
    <property type="entry name" value="Classic Zinc Finger"/>
    <property type="match status" value="2"/>
</dbReference>
<evidence type="ECO:0000256" key="2">
    <source>
        <dbReference type="ARBA" id="ARBA00022737"/>
    </source>
</evidence>
<keyword evidence="1" id="KW-0479">Metal-binding</keyword>
<dbReference type="GO" id="GO:0005634">
    <property type="term" value="C:nucleus"/>
    <property type="evidence" value="ECO:0007669"/>
    <property type="project" value="UniProtKB-ARBA"/>
</dbReference>
<dbReference type="InterPro" id="IPR036236">
    <property type="entry name" value="Znf_C2H2_sf"/>
</dbReference>
<dbReference type="GO" id="GO:0000978">
    <property type="term" value="F:RNA polymerase II cis-regulatory region sequence-specific DNA binding"/>
    <property type="evidence" value="ECO:0007669"/>
    <property type="project" value="TreeGrafter"/>
</dbReference>
<dbReference type="GO" id="GO:0008270">
    <property type="term" value="F:zinc ion binding"/>
    <property type="evidence" value="ECO:0007669"/>
    <property type="project" value="UniProtKB-KW"/>
</dbReference>
<protein>
    <recommendedName>
        <fullName evidence="7">C2H2-type domain-containing protein</fullName>
    </recommendedName>
</protein>
<evidence type="ECO:0000256" key="3">
    <source>
        <dbReference type="ARBA" id="ARBA00022771"/>
    </source>
</evidence>
<evidence type="ECO:0000256" key="4">
    <source>
        <dbReference type="ARBA" id="ARBA00022833"/>
    </source>
</evidence>
<accession>A0AAD6U634</accession>
<dbReference type="PANTHER" id="PTHR19818:SF159">
    <property type="entry name" value="C2H2-TYPE DOMAIN-CONTAINING PROTEIN"/>
    <property type="match status" value="1"/>
</dbReference>
<keyword evidence="3 5" id="KW-0863">Zinc-finger</keyword>
<evidence type="ECO:0000313" key="8">
    <source>
        <dbReference type="EMBL" id="KAJ7090214.1"/>
    </source>
</evidence>
<dbReference type="EMBL" id="JARJCN010000022">
    <property type="protein sequence ID" value="KAJ7090214.1"/>
    <property type="molecule type" value="Genomic_DNA"/>
</dbReference>
<dbReference type="SMART" id="SM00355">
    <property type="entry name" value="ZnF_C2H2"/>
    <property type="match status" value="3"/>
</dbReference>
<dbReference type="PROSITE" id="PS50157">
    <property type="entry name" value="ZINC_FINGER_C2H2_2"/>
    <property type="match status" value="2"/>
</dbReference>
<reference evidence="8" key="1">
    <citation type="submission" date="2023-03" db="EMBL/GenBank/DDBJ databases">
        <title>Massive genome expansion in bonnet fungi (Mycena s.s.) driven by repeated elements and novel gene families across ecological guilds.</title>
        <authorList>
            <consortium name="Lawrence Berkeley National Laboratory"/>
            <person name="Harder C.B."/>
            <person name="Miyauchi S."/>
            <person name="Viragh M."/>
            <person name="Kuo A."/>
            <person name="Thoen E."/>
            <person name="Andreopoulos B."/>
            <person name="Lu D."/>
            <person name="Skrede I."/>
            <person name="Drula E."/>
            <person name="Henrissat B."/>
            <person name="Morin E."/>
            <person name="Kohler A."/>
            <person name="Barry K."/>
            <person name="LaButti K."/>
            <person name="Morin E."/>
            <person name="Salamov A."/>
            <person name="Lipzen A."/>
            <person name="Mereny Z."/>
            <person name="Hegedus B."/>
            <person name="Baldrian P."/>
            <person name="Stursova M."/>
            <person name="Weitz H."/>
            <person name="Taylor A."/>
            <person name="Grigoriev I.V."/>
            <person name="Nagy L.G."/>
            <person name="Martin F."/>
            <person name="Kauserud H."/>
        </authorList>
    </citation>
    <scope>NUCLEOTIDE SEQUENCE</scope>
    <source>
        <strain evidence="8">CBHHK173m</strain>
    </source>
</reference>
<dbReference type="AlphaFoldDB" id="A0AAD6U634"/>
<sequence>MARSNPSSTQSNPDSRTQCTLCGAVMKRSNDLPRHLVLHAENKEEFMYSCPVEGCTHQTLQKSNLATHIRTHTRAKPHKCPEYFPNGQKCDFATADPSSLHRHRKRKHGHKASRSSTATSATPAASGSTRQASVSSLESEESFGLRPETSDADVSTTERSPENDLSNSIHTPYLTASKDPTHCHDYPYHPPLDLEVPEWIDEAMQWSTAAYNGQSFSESANREFLFELLRFIDISDTSILDSWAEWLMPDPKSSIHVSTRAQPISVYLPSTRRTRSHLSSSTLSSPR</sequence>
<dbReference type="SUPFAM" id="SSF57667">
    <property type="entry name" value="beta-beta-alpha zinc fingers"/>
    <property type="match status" value="1"/>
</dbReference>
<dbReference type="GO" id="GO:0045944">
    <property type="term" value="P:positive regulation of transcription by RNA polymerase II"/>
    <property type="evidence" value="ECO:0007669"/>
    <property type="project" value="UniProtKB-ARBA"/>
</dbReference>
<dbReference type="GO" id="GO:0000981">
    <property type="term" value="F:DNA-binding transcription factor activity, RNA polymerase II-specific"/>
    <property type="evidence" value="ECO:0007669"/>
    <property type="project" value="TreeGrafter"/>
</dbReference>
<dbReference type="InterPro" id="IPR013087">
    <property type="entry name" value="Znf_C2H2_type"/>
</dbReference>
<evidence type="ECO:0000259" key="7">
    <source>
        <dbReference type="PROSITE" id="PS50157"/>
    </source>
</evidence>
<keyword evidence="2" id="KW-0677">Repeat</keyword>
<dbReference type="PANTHER" id="PTHR19818">
    <property type="entry name" value="ZINC FINGER PROTEIN ZIC AND GLI"/>
    <property type="match status" value="1"/>
</dbReference>
<evidence type="ECO:0000256" key="1">
    <source>
        <dbReference type="ARBA" id="ARBA00022723"/>
    </source>
</evidence>
<dbReference type="Proteomes" id="UP001222325">
    <property type="component" value="Unassembled WGS sequence"/>
</dbReference>
<feature type="region of interest" description="Disordered" evidence="6">
    <location>
        <begin position="94"/>
        <end position="182"/>
    </location>
</feature>
<keyword evidence="9" id="KW-1185">Reference proteome</keyword>
<comment type="caution">
    <text evidence="8">The sequence shown here is derived from an EMBL/GenBank/DDBJ whole genome shotgun (WGS) entry which is preliminary data.</text>
</comment>
<feature type="compositionally biased region" description="Basic residues" evidence="6">
    <location>
        <begin position="100"/>
        <end position="113"/>
    </location>
</feature>
<feature type="domain" description="C2H2-type" evidence="7">
    <location>
        <begin position="48"/>
        <end position="77"/>
    </location>
</feature>
<gene>
    <name evidence="8" type="ORF">B0H15DRAFT_252504</name>
</gene>
<evidence type="ECO:0000313" key="9">
    <source>
        <dbReference type="Proteomes" id="UP001222325"/>
    </source>
</evidence>
<evidence type="ECO:0000256" key="5">
    <source>
        <dbReference type="PROSITE-ProRule" id="PRU00042"/>
    </source>
</evidence>
<name>A0AAD6U634_9AGAR</name>
<feature type="compositionally biased region" description="Low complexity" evidence="6">
    <location>
        <begin position="114"/>
        <end position="129"/>
    </location>
</feature>
<evidence type="ECO:0000256" key="6">
    <source>
        <dbReference type="SAM" id="MobiDB-lite"/>
    </source>
</evidence>
<proteinExistence type="predicted"/>
<keyword evidence="4" id="KW-0862">Zinc</keyword>
<dbReference type="PROSITE" id="PS00028">
    <property type="entry name" value="ZINC_FINGER_C2H2_1"/>
    <property type="match status" value="1"/>
</dbReference>
<feature type="domain" description="C2H2-type" evidence="7">
    <location>
        <begin position="17"/>
        <end position="44"/>
    </location>
</feature>
<feature type="compositionally biased region" description="Polar residues" evidence="6">
    <location>
        <begin position="152"/>
        <end position="170"/>
    </location>
</feature>
<dbReference type="InterPro" id="IPR050329">
    <property type="entry name" value="GLI_C2H2-zinc-finger"/>
</dbReference>